<dbReference type="InterPro" id="IPR017871">
    <property type="entry name" value="ABC_transporter-like_CS"/>
</dbReference>
<comment type="caution">
    <text evidence="6">The sequence shown here is derived from an EMBL/GenBank/DDBJ whole genome shotgun (WGS) entry which is preliminary data.</text>
</comment>
<dbReference type="InterPro" id="IPR003439">
    <property type="entry name" value="ABC_transporter-like_ATP-bd"/>
</dbReference>
<dbReference type="PROSITE" id="PS50893">
    <property type="entry name" value="ABC_TRANSPORTER_2"/>
    <property type="match status" value="1"/>
</dbReference>
<dbReference type="InterPro" id="IPR015856">
    <property type="entry name" value="ABC_transpr_CbiO/EcfA_su"/>
</dbReference>
<dbReference type="GO" id="GO:0005524">
    <property type="term" value="F:ATP binding"/>
    <property type="evidence" value="ECO:0007669"/>
    <property type="project" value="UniProtKB-KW"/>
</dbReference>
<organism evidence="6">
    <name type="scientific">Thermodesulfatator atlanticus</name>
    <dbReference type="NCBI Taxonomy" id="501497"/>
    <lineage>
        <taxon>Bacteria</taxon>
        <taxon>Pseudomonadati</taxon>
        <taxon>Thermodesulfobacteriota</taxon>
        <taxon>Thermodesulfobacteria</taxon>
        <taxon>Thermodesulfobacteriales</taxon>
        <taxon>Thermodesulfatatoraceae</taxon>
        <taxon>Thermodesulfatator</taxon>
    </lineage>
</organism>
<proteinExistence type="inferred from homology"/>
<evidence type="ECO:0000256" key="3">
    <source>
        <dbReference type="ARBA" id="ARBA00022741"/>
    </source>
</evidence>
<evidence type="ECO:0000256" key="2">
    <source>
        <dbReference type="ARBA" id="ARBA00022448"/>
    </source>
</evidence>
<dbReference type="Gene3D" id="3.40.50.300">
    <property type="entry name" value="P-loop containing nucleotide triphosphate hydrolases"/>
    <property type="match status" value="1"/>
</dbReference>
<name>A0A7V5NYG1_9BACT</name>
<evidence type="ECO:0000256" key="1">
    <source>
        <dbReference type="ARBA" id="ARBA00005417"/>
    </source>
</evidence>
<dbReference type="CDD" id="cd03225">
    <property type="entry name" value="ABC_cobalt_CbiO_domain1"/>
    <property type="match status" value="1"/>
</dbReference>
<dbReference type="Pfam" id="PF00005">
    <property type="entry name" value="ABC_tran"/>
    <property type="match status" value="1"/>
</dbReference>
<dbReference type="SMART" id="SM00382">
    <property type="entry name" value="AAA"/>
    <property type="match status" value="1"/>
</dbReference>
<keyword evidence="2" id="KW-0813">Transport</keyword>
<dbReference type="PROSITE" id="PS00211">
    <property type="entry name" value="ABC_TRANSPORTER_1"/>
    <property type="match status" value="1"/>
</dbReference>
<keyword evidence="3" id="KW-0547">Nucleotide-binding</keyword>
<dbReference type="GO" id="GO:0016887">
    <property type="term" value="F:ATP hydrolysis activity"/>
    <property type="evidence" value="ECO:0007669"/>
    <property type="project" value="InterPro"/>
</dbReference>
<gene>
    <name evidence="6" type="ORF">ENJ96_01630</name>
</gene>
<dbReference type="AlphaFoldDB" id="A0A7V5NYG1"/>
<dbReference type="Proteomes" id="UP000886101">
    <property type="component" value="Unassembled WGS sequence"/>
</dbReference>
<accession>A0A7V5NYG1</accession>
<dbReference type="InterPro" id="IPR050095">
    <property type="entry name" value="ECF_ABC_transporter_ATP-bd"/>
</dbReference>
<dbReference type="PANTHER" id="PTHR43553:SF24">
    <property type="entry name" value="ENERGY-COUPLING FACTOR TRANSPORTER ATP-BINDING PROTEIN ECFA1"/>
    <property type="match status" value="1"/>
</dbReference>
<dbReference type="InterPro" id="IPR027417">
    <property type="entry name" value="P-loop_NTPase"/>
</dbReference>
<dbReference type="GO" id="GO:0043190">
    <property type="term" value="C:ATP-binding cassette (ABC) transporter complex"/>
    <property type="evidence" value="ECO:0007669"/>
    <property type="project" value="TreeGrafter"/>
</dbReference>
<dbReference type="GO" id="GO:0042626">
    <property type="term" value="F:ATPase-coupled transmembrane transporter activity"/>
    <property type="evidence" value="ECO:0007669"/>
    <property type="project" value="TreeGrafter"/>
</dbReference>
<dbReference type="EMBL" id="DROK01000046">
    <property type="protein sequence ID" value="HHI96534.1"/>
    <property type="molecule type" value="Genomic_DNA"/>
</dbReference>
<keyword evidence="4 6" id="KW-0067">ATP-binding</keyword>
<protein>
    <submittedName>
        <fullName evidence="6">ABC transporter ATP-binding protein</fullName>
    </submittedName>
</protein>
<dbReference type="SUPFAM" id="SSF52540">
    <property type="entry name" value="P-loop containing nucleoside triphosphate hydrolases"/>
    <property type="match status" value="1"/>
</dbReference>
<reference evidence="6" key="1">
    <citation type="journal article" date="2020" name="mSystems">
        <title>Genome- and Community-Level Interaction Insights into Carbon Utilization and Element Cycling Functions of Hydrothermarchaeota in Hydrothermal Sediment.</title>
        <authorList>
            <person name="Zhou Z."/>
            <person name="Liu Y."/>
            <person name="Xu W."/>
            <person name="Pan J."/>
            <person name="Luo Z.H."/>
            <person name="Li M."/>
        </authorList>
    </citation>
    <scope>NUCLEOTIDE SEQUENCE [LARGE SCALE GENOMIC DNA]</scope>
    <source>
        <strain evidence="6">HyVt-533</strain>
    </source>
</reference>
<dbReference type="PANTHER" id="PTHR43553">
    <property type="entry name" value="HEAVY METAL TRANSPORTER"/>
    <property type="match status" value="1"/>
</dbReference>
<evidence type="ECO:0000259" key="5">
    <source>
        <dbReference type="PROSITE" id="PS50893"/>
    </source>
</evidence>
<comment type="similarity">
    <text evidence="1">Belongs to the ABC transporter superfamily.</text>
</comment>
<sequence>MTPLVELKDISFSYPERPLFTKLNLALWPGQRLGLTGPNGAGKTTLLRLILGLEKAQGGEILFEGRLLQKEKDFYPLRQKIGLVFQDPDDQLFCPTVEEDLAFGPLNLGLSREEVARRLAEVIELLGLKGFEKRYTYKLSGGEKRLVALGTVLTMRPQFLLLDEPTGDLDQKNLEKLLFILKEHLSSYLIISHDLAFLEEVCTEIFWLEDGKLVFFREGKAGKRQAFSSFRLLN</sequence>
<evidence type="ECO:0000256" key="4">
    <source>
        <dbReference type="ARBA" id="ARBA00022840"/>
    </source>
</evidence>
<feature type="domain" description="ABC transporter" evidence="5">
    <location>
        <begin position="5"/>
        <end position="233"/>
    </location>
</feature>
<dbReference type="InterPro" id="IPR003593">
    <property type="entry name" value="AAA+_ATPase"/>
</dbReference>
<evidence type="ECO:0000313" key="6">
    <source>
        <dbReference type="EMBL" id="HHI96534.1"/>
    </source>
</evidence>